<organism evidence="2 3">
    <name type="scientific">Chromobacterium sinusclupearum</name>
    <dbReference type="NCBI Taxonomy" id="2077146"/>
    <lineage>
        <taxon>Bacteria</taxon>
        <taxon>Pseudomonadati</taxon>
        <taxon>Pseudomonadota</taxon>
        <taxon>Betaproteobacteria</taxon>
        <taxon>Neisseriales</taxon>
        <taxon>Chromobacteriaceae</taxon>
        <taxon>Chromobacterium</taxon>
    </lineage>
</organism>
<accession>A0A2K4MJ48</accession>
<evidence type="ECO:0000259" key="1">
    <source>
        <dbReference type="Pfam" id="PF08896"/>
    </source>
</evidence>
<dbReference type="InterPro" id="IPR014992">
    <property type="entry name" value="DUF1842"/>
</dbReference>
<evidence type="ECO:0000313" key="2">
    <source>
        <dbReference type="EMBL" id="POA97019.1"/>
    </source>
</evidence>
<dbReference type="AlphaFoldDB" id="A0A2K4MJ48"/>
<comment type="caution">
    <text evidence="2">The sequence shown here is derived from an EMBL/GenBank/DDBJ whole genome shotgun (WGS) entry which is preliminary data.</text>
</comment>
<dbReference type="EMBL" id="PPTF01000085">
    <property type="protein sequence ID" value="POA97019.1"/>
    <property type="molecule type" value="Genomic_DNA"/>
</dbReference>
<reference evidence="2 3" key="1">
    <citation type="submission" date="2018-01" db="EMBL/GenBank/DDBJ databases">
        <title>Genomic Sequence of Chromobacterium MWU13-2610 from wild cranberry bogs within the Cape Cod National Seashore.</title>
        <authorList>
            <person name="O'Hara-Hanley K."/>
            <person name="Soby S."/>
            <person name="Harrison A."/>
        </authorList>
    </citation>
    <scope>NUCLEOTIDE SEQUENCE [LARGE SCALE GENOMIC DNA]</scope>
    <source>
        <strain evidence="2 3">MWU13-2610</strain>
    </source>
</reference>
<proteinExistence type="predicted"/>
<name>A0A2K4MJ48_9NEIS</name>
<dbReference type="Proteomes" id="UP000236416">
    <property type="component" value="Unassembled WGS sequence"/>
</dbReference>
<gene>
    <name evidence="2" type="ORF">C2134_18880</name>
</gene>
<evidence type="ECO:0000313" key="3">
    <source>
        <dbReference type="Proteomes" id="UP000236416"/>
    </source>
</evidence>
<dbReference type="Pfam" id="PF08896">
    <property type="entry name" value="DUF1842"/>
    <property type="match status" value="1"/>
</dbReference>
<dbReference type="RefSeq" id="WP_103321631.1">
    <property type="nucleotide sequence ID" value="NZ_PPTF01000085.1"/>
</dbReference>
<keyword evidence="3" id="KW-1185">Reference proteome</keyword>
<sequence>MSESTNLSAPPYGTALQQAQGTAGRTQDALFPVSYIITTGAAGAQTLKLTLLVNTVADTVVGFAKITQAVATQNPSATAYDVWGQYTYLTVMPPSDGRILITAQGNHGGPHANSPIGFKIELLLDRTWAEGVANYSYDDGQTWINVENAPAHLNRSLERLPVNPYPDPVYTPLYAVSVQNAVAKNDAAEISRLRESATNQRDSLLAAANLLKEKLQR</sequence>
<feature type="domain" description="DUF1842" evidence="1">
    <location>
        <begin position="30"/>
        <end position="143"/>
    </location>
</feature>
<protein>
    <recommendedName>
        <fullName evidence="1">DUF1842 domain-containing protein</fullName>
    </recommendedName>
</protein>